<dbReference type="PANTHER" id="PTHR43323">
    <property type="entry name" value="3-HYDROXY-3-METHYLGLUTARYL COENZYME A SYNTHASE"/>
    <property type="match status" value="1"/>
</dbReference>
<dbReference type="EMBL" id="NCKV01057342">
    <property type="protein sequence ID" value="RWS01573.1"/>
    <property type="molecule type" value="Genomic_DNA"/>
</dbReference>
<dbReference type="GO" id="GO:0004421">
    <property type="term" value="F:hydroxymethylglutaryl-CoA synthase activity"/>
    <property type="evidence" value="ECO:0007669"/>
    <property type="project" value="TreeGrafter"/>
</dbReference>
<feature type="domain" description="Hydroxymethylglutaryl-coenzyme A synthase N-terminal" evidence="2">
    <location>
        <begin position="19"/>
        <end position="108"/>
    </location>
</feature>
<dbReference type="SUPFAM" id="SSF53901">
    <property type="entry name" value="Thiolase-like"/>
    <property type="match status" value="1"/>
</dbReference>
<keyword evidence="4" id="KW-1185">Reference proteome</keyword>
<dbReference type="VEuPathDB" id="VectorBase:LDEU014388"/>
<dbReference type="PANTHER" id="PTHR43323:SF2">
    <property type="entry name" value="HYDROXYMETHYLGLUTARYL-COA SYNTHASE"/>
    <property type="match status" value="1"/>
</dbReference>
<dbReference type="GO" id="GO:0010142">
    <property type="term" value="P:farnesyl diphosphate biosynthetic process, mevalonate pathway"/>
    <property type="evidence" value="ECO:0007669"/>
    <property type="project" value="TreeGrafter"/>
</dbReference>
<sequence>MPSNSQQNGSSNVNGVHQWPNDIGILAIEMYFPSSFVDQTELEEFDGVSKGKYTIGLGQTRMGFCSDNEDINSLCLTVTQLLLEKTGISPKEIGFLMVGTETMVDKSK</sequence>
<dbReference type="InterPro" id="IPR016039">
    <property type="entry name" value="Thiolase-like"/>
</dbReference>
<keyword evidence="1" id="KW-0808">Transferase</keyword>
<dbReference type="Pfam" id="PF01154">
    <property type="entry name" value="HMG_CoA_synt_N"/>
    <property type="match status" value="1"/>
</dbReference>
<dbReference type="Gene3D" id="3.40.47.10">
    <property type="match status" value="1"/>
</dbReference>
<dbReference type="OrthoDB" id="1269963at2759"/>
<name>A0A443QEW5_9ACAR</name>
<evidence type="ECO:0000313" key="4">
    <source>
        <dbReference type="Proteomes" id="UP000288716"/>
    </source>
</evidence>
<evidence type="ECO:0000256" key="1">
    <source>
        <dbReference type="ARBA" id="ARBA00022679"/>
    </source>
</evidence>
<proteinExistence type="predicted"/>
<feature type="non-terminal residue" evidence="3">
    <location>
        <position position="108"/>
    </location>
</feature>
<protein>
    <recommendedName>
        <fullName evidence="2">Hydroxymethylglutaryl-coenzyme A synthase N-terminal domain-containing protein</fullName>
    </recommendedName>
</protein>
<evidence type="ECO:0000313" key="3">
    <source>
        <dbReference type="EMBL" id="RWS01573.1"/>
    </source>
</evidence>
<gene>
    <name evidence="3" type="ORF">B4U80_00477</name>
</gene>
<dbReference type="GO" id="GO:0006084">
    <property type="term" value="P:acetyl-CoA metabolic process"/>
    <property type="evidence" value="ECO:0007669"/>
    <property type="project" value="TreeGrafter"/>
</dbReference>
<comment type="caution">
    <text evidence="3">The sequence shown here is derived from an EMBL/GenBank/DDBJ whole genome shotgun (WGS) entry which is preliminary data.</text>
</comment>
<reference evidence="3 4" key="1">
    <citation type="journal article" date="2018" name="Gigascience">
        <title>Genomes of trombidid mites reveal novel predicted allergens and laterally-transferred genes associated with secondary metabolism.</title>
        <authorList>
            <person name="Dong X."/>
            <person name="Chaisiri K."/>
            <person name="Xia D."/>
            <person name="Armstrong S.D."/>
            <person name="Fang Y."/>
            <person name="Donnelly M.J."/>
            <person name="Kadowaki T."/>
            <person name="McGarry J.W."/>
            <person name="Darby A.C."/>
            <person name="Makepeace B.L."/>
        </authorList>
    </citation>
    <scope>NUCLEOTIDE SEQUENCE [LARGE SCALE GENOMIC DNA]</scope>
    <source>
        <strain evidence="3">UoL-UT</strain>
    </source>
</reference>
<dbReference type="AlphaFoldDB" id="A0A443QEW5"/>
<dbReference type="InterPro" id="IPR013528">
    <property type="entry name" value="HMG_CoA_synth_N"/>
</dbReference>
<dbReference type="Proteomes" id="UP000288716">
    <property type="component" value="Unassembled WGS sequence"/>
</dbReference>
<evidence type="ECO:0000259" key="2">
    <source>
        <dbReference type="Pfam" id="PF01154"/>
    </source>
</evidence>
<dbReference type="STRING" id="299467.A0A443QEW5"/>
<organism evidence="3 4">
    <name type="scientific">Leptotrombidium deliense</name>
    <dbReference type="NCBI Taxonomy" id="299467"/>
    <lineage>
        <taxon>Eukaryota</taxon>
        <taxon>Metazoa</taxon>
        <taxon>Ecdysozoa</taxon>
        <taxon>Arthropoda</taxon>
        <taxon>Chelicerata</taxon>
        <taxon>Arachnida</taxon>
        <taxon>Acari</taxon>
        <taxon>Acariformes</taxon>
        <taxon>Trombidiformes</taxon>
        <taxon>Prostigmata</taxon>
        <taxon>Anystina</taxon>
        <taxon>Parasitengona</taxon>
        <taxon>Trombiculoidea</taxon>
        <taxon>Trombiculidae</taxon>
        <taxon>Leptotrombidium</taxon>
    </lineage>
</organism>
<accession>A0A443QEW5</accession>